<keyword evidence="3" id="KW-1185">Reference proteome</keyword>
<gene>
    <name evidence="2" type="ORF">HINF_LOCUS10268</name>
    <name evidence="1" type="ORF">HINF_LOCUS64831</name>
</gene>
<reference evidence="1" key="1">
    <citation type="submission" date="2023-06" db="EMBL/GenBank/DDBJ databases">
        <authorList>
            <person name="Kurt Z."/>
        </authorList>
    </citation>
    <scope>NUCLEOTIDE SEQUENCE</scope>
</reference>
<name>A0AA86V5H0_9EUKA</name>
<accession>A0AA86V5H0</accession>
<sequence>MSDEVERHAVSNSKQDQNITFIVQAMYQKNLFRPNNNVVKMQNRCLFWELNPGPTDLQSDALPSELNRHTETYMYTCPRPAYESNSNIFSTPNTKKCIYH</sequence>
<proteinExistence type="predicted"/>
<dbReference type="EMBL" id="CATOUU010001177">
    <property type="protein sequence ID" value="CAI9977186.1"/>
    <property type="molecule type" value="Genomic_DNA"/>
</dbReference>
<dbReference type="AntiFam" id="ANF00011">
    <property type="entry name" value="tRNA translation"/>
</dbReference>
<evidence type="ECO:0000313" key="2">
    <source>
        <dbReference type="EMBL" id="CAL5988224.1"/>
    </source>
</evidence>
<reference evidence="2 3" key="2">
    <citation type="submission" date="2024-07" db="EMBL/GenBank/DDBJ databases">
        <authorList>
            <person name="Akdeniz Z."/>
        </authorList>
    </citation>
    <scope>NUCLEOTIDE SEQUENCE [LARGE SCALE GENOMIC DNA]</scope>
</reference>
<organism evidence="1">
    <name type="scientific">Hexamita inflata</name>
    <dbReference type="NCBI Taxonomy" id="28002"/>
    <lineage>
        <taxon>Eukaryota</taxon>
        <taxon>Metamonada</taxon>
        <taxon>Diplomonadida</taxon>
        <taxon>Hexamitidae</taxon>
        <taxon>Hexamitinae</taxon>
        <taxon>Hexamita</taxon>
    </lineage>
</organism>
<dbReference type="Proteomes" id="UP001642409">
    <property type="component" value="Unassembled WGS sequence"/>
</dbReference>
<dbReference type="EMBL" id="CAXDID020000022">
    <property type="protein sequence ID" value="CAL5988224.1"/>
    <property type="molecule type" value="Genomic_DNA"/>
</dbReference>
<evidence type="ECO:0000313" key="3">
    <source>
        <dbReference type="Proteomes" id="UP001642409"/>
    </source>
</evidence>
<protein>
    <submittedName>
        <fullName evidence="2">Hypothetical_protein</fullName>
    </submittedName>
</protein>
<dbReference type="AlphaFoldDB" id="A0AA86V5H0"/>
<evidence type="ECO:0000313" key="1">
    <source>
        <dbReference type="EMBL" id="CAI9977186.1"/>
    </source>
</evidence>
<comment type="caution">
    <text evidence="1">The sequence shown here is derived from an EMBL/GenBank/DDBJ whole genome shotgun (WGS) entry which is preliminary data.</text>
</comment>